<dbReference type="PANTHER" id="PTHR11851:SF149">
    <property type="entry name" value="GH01077P"/>
    <property type="match status" value="1"/>
</dbReference>
<accession>A0A0L0FXD6</accession>
<name>A0A0L0FXD6_9EUKA</name>
<dbReference type="eggNOG" id="KOG0960">
    <property type="taxonomic scope" value="Eukaryota"/>
</dbReference>
<dbReference type="FunFam" id="3.30.830.10:FF:000002">
    <property type="entry name" value="Mitochondrial-processing peptidase subunit beta"/>
    <property type="match status" value="1"/>
</dbReference>
<dbReference type="Pfam" id="PF05193">
    <property type="entry name" value="Peptidase_M16_C"/>
    <property type="match status" value="1"/>
</dbReference>
<evidence type="ECO:0000256" key="8">
    <source>
        <dbReference type="ARBA" id="ARBA00023128"/>
    </source>
</evidence>
<dbReference type="InterPro" id="IPR011249">
    <property type="entry name" value="Metalloenz_LuxS/M16"/>
</dbReference>
<dbReference type="InterPro" id="IPR011765">
    <property type="entry name" value="Pept_M16_N"/>
</dbReference>
<keyword evidence="5" id="KW-0378">Hydrolase</keyword>
<keyword evidence="3" id="KW-0645">Protease</keyword>
<evidence type="ECO:0000256" key="5">
    <source>
        <dbReference type="ARBA" id="ARBA00022801"/>
    </source>
</evidence>
<dbReference type="AlphaFoldDB" id="A0A0L0FXD6"/>
<comment type="cofactor">
    <cofactor evidence="1">
        <name>Zn(2+)</name>
        <dbReference type="ChEBI" id="CHEBI:29105"/>
    </cofactor>
</comment>
<dbReference type="PANTHER" id="PTHR11851">
    <property type="entry name" value="METALLOPROTEASE"/>
    <property type="match status" value="1"/>
</dbReference>
<dbReference type="EMBL" id="KQ242047">
    <property type="protein sequence ID" value="KNC81309.1"/>
    <property type="molecule type" value="Genomic_DNA"/>
</dbReference>
<evidence type="ECO:0000256" key="6">
    <source>
        <dbReference type="ARBA" id="ARBA00022833"/>
    </source>
</evidence>
<dbReference type="InterPro" id="IPR007863">
    <property type="entry name" value="Peptidase_M16_C"/>
</dbReference>
<evidence type="ECO:0008006" key="14">
    <source>
        <dbReference type="Google" id="ProtNLM"/>
    </source>
</evidence>
<evidence type="ECO:0000256" key="7">
    <source>
        <dbReference type="ARBA" id="ARBA00023049"/>
    </source>
</evidence>
<feature type="domain" description="Peptidase M16 C-terminal" evidence="11">
    <location>
        <begin position="247"/>
        <end position="427"/>
    </location>
</feature>
<organism evidence="12 13">
    <name type="scientific">Sphaeroforma arctica JP610</name>
    <dbReference type="NCBI Taxonomy" id="667725"/>
    <lineage>
        <taxon>Eukaryota</taxon>
        <taxon>Ichthyosporea</taxon>
        <taxon>Ichthyophonida</taxon>
        <taxon>Sphaeroforma</taxon>
    </lineage>
</organism>
<keyword evidence="8" id="KW-0496">Mitochondrion</keyword>
<dbReference type="GO" id="GO:0005739">
    <property type="term" value="C:mitochondrion"/>
    <property type="evidence" value="ECO:0007669"/>
    <property type="project" value="UniProtKB-SubCell"/>
</dbReference>
<dbReference type="GO" id="GO:0004222">
    <property type="term" value="F:metalloendopeptidase activity"/>
    <property type="evidence" value="ECO:0007669"/>
    <property type="project" value="InterPro"/>
</dbReference>
<dbReference type="GeneID" id="25906863"/>
<keyword evidence="13" id="KW-1185">Reference proteome</keyword>
<protein>
    <recommendedName>
        <fullName evidence="14">Mitochondrial-processing peptidase subunit beta</fullName>
    </recommendedName>
</protein>
<evidence type="ECO:0000256" key="4">
    <source>
        <dbReference type="ARBA" id="ARBA00022723"/>
    </source>
</evidence>
<gene>
    <name evidence="12" type="ORF">SARC_06359</name>
</gene>
<keyword evidence="4" id="KW-0479">Metal-binding</keyword>
<evidence type="ECO:0000259" key="11">
    <source>
        <dbReference type="Pfam" id="PF05193"/>
    </source>
</evidence>
<evidence type="ECO:0000256" key="3">
    <source>
        <dbReference type="ARBA" id="ARBA00022670"/>
    </source>
</evidence>
<comment type="subcellular location">
    <subcellularLocation>
        <location evidence="2">Mitochondrion</location>
    </subcellularLocation>
</comment>
<dbReference type="GO" id="GO:0006508">
    <property type="term" value="P:proteolysis"/>
    <property type="evidence" value="ECO:0007669"/>
    <property type="project" value="UniProtKB-KW"/>
</dbReference>
<comment type="similarity">
    <text evidence="9">Belongs to the peptidase M16 family.</text>
</comment>
<dbReference type="STRING" id="667725.A0A0L0FXD6"/>
<evidence type="ECO:0000259" key="10">
    <source>
        <dbReference type="Pfam" id="PF00675"/>
    </source>
</evidence>
<dbReference type="GO" id="GO:0046872">
    <property type="term" value="F:metal ion binding"/>
    <property type="evidence" value="ECO:0007669"/>
    <property type="project" value="UniProtKB-KW"/>
</dbReference>
<sequence>MLRHLASALSRRIPAQSNQKLSAFGSLLSKRSKSTLANTTVDVHSVLPASLLSSAKATGQLLSSKHAYSTEALVADEDIEHQAETKITTISTGLRVATECTGGETVTVSLWIDAGSRFETPETNGTAHFLEHMAFKGTSSRTQNGLEIEIENMGGHLNAYTSRETTVYYAKVQKQDVEKAMNILADILQQSTLPPNQIERERSVILREMEEVNSNMEEVVFDHLHETAFGDSPLAATILGPVQNIQSITRTMLKDYITKNYVAPRIALVAVGGVDHADIVAQAERQLTVFPRDDNVVKLTKPKFLSRDMHTIDDKQDLAHVGIGFEGSAWSNPDFFELMIAATIVGNWNRAFGHGANVTSQLAKNLGTRGLAHSYMAFHTCYNDTGLWGVYITADRDTLPQAVVEVQREVVRLCEEVTEEEVEAAKLKYKTQTLMSLENTTAISEEIGRQLLSLGRRMTPAETVARIGAVTAQSVKEAMHKYVYEKDPAVVGIGQVHYLPKASSLRASPSFLPPAV</sequence>
<feature type="domain" description="Peptidase M16 N-terminal" evidence="10">
    <location>
        <begin position="95"/>
        <end position="241"/>
    </location>
</feature>
<evidence type="ECO:0000256" key="2">
    <source>
        <dbReference type="ARBA" id="ARBA00004173"/>
    </source>
</evidence>
<dbReference type="InterPro" id="IPR050361">
    <property type="entry name" value="MPP/UQCRC_Complex"/>
</dbReference>
<dbReference type="PROSITE" id="PS00143">
    <property type="entry name" value="INSULINASE"/>
    <property type="match status" value="1"/>
</dbReference>
<dbReference type="Gene3D" id="3.30.830.10">
    <property type="entry name" value="Metalloenzyme, LuxS/M16 peptidase-like"/>
    <property type="match status" value="2"/>
</dbReference>
<reference evidence="12 13" key="1">
    <citation type="submission" date="2011-02" db="EMBL/GenBank/DDBJ databases">
        <title>The Genome Sequence of Sphaeroforma arctica JP610.</title>
        <authorList>
            <consortium name="The Broad Institute Genome Sequencing Platform"/>
            <person name="Russ C."/>
            <person name="Cuomo C."/>
            <person name="Young S.K."/>
            <person name="Zeng Q."/>
            <person name="Gargeya S."/>
            <person name="Alvarado L."/>
            <person name="Berlin A."/>
            <person name="Chapman S.B."/>
            <person name="Chen Z."/>
            <person name="Freedman E."/>
            <person name="Gellesch M."/>
            <person name="Goldberg J."/>
            <person name="Griggs A."/>
            <person name="Gujja S."/>
            <person name="Heilman E."/>
            <person name="Heiman D."/>
            <person name="Howarth C."/>
            <person name="Mehta T."/>
            <person name="Neiman D."/>
            <person name="Pearson M."/>
            <person name="Roberts A."/>
            <person name="Saif S."/>
            <person name="Shea T."/>
            <person name="Shenoy N."/>
            <person name="Sisk P."/>
            <person name="Stolte C."/>
            <person name="Sykes S."/>
            <person name="White J."/>
            <person name="Yandava C."/>
            <person name="Burger G."/>
            <person name="Gray M.W."/>
            <person name="Holland P.W.H."/>
            <person name="King N."/>
            <person name="Lang F.B.F."/>
            <person name="Roger A.J."/>
            <person name="Ruiz-Trillo I."/>
            <person name="Haas B."/>
            <person name="Nusbaum C."/>
            <person name="Birren B."/>
        </authorList>
    </citation>
    <scope>NUCLEOTIDE SEQUENCE [LARGE SCALE GENOMIC DNA]</scope>
    <source>
        <strain evidence="12 13">JP610</strain>
    </source>
</reference>
<evidence type="ECO:0000256" key="9">
    <source>
        <dbReference type="RuleBase" id="RU004447"/>
    </source>
</evidence>
<dbReference type="SUPFAM" id="SSF63411">
    <property type="entry name" value="LuxS/MPP-like metallohydrolase"/>
    <property type="match status" value="2"/>
</dbReference>
<evidence type="ECO:0000313" key="12">
    <source>
        <dbReference type="EMBL" id="KNC81309.1"/>
    </source>
</evidence>
<proteinExistence type="inferred from homology"/>
<evidence type="ECO:0000256" key="1">
    <source>
        <dbReference type="ARBA" id="ARBA00001947"/>
    </source>
</evidence>
<dbReference type="InterPro" id="IPR001431">
    <property type="entry name" value="Pept_M16_Zn_BS"/>
</dbReference>
<keyword evidence="6" id="KW-0862">Zinc</keyword>
<dbReference type="RefSeq" id="XP_014155211.1">
    <property type="nucleotide sequence ID" value="XM_014299736.1"/>
</dbReference>
<evidence type="ECO:0000313" key="13">
    <source>
        <dbReference type="Proteomes" id="UP000054560"/>
    </source>
</evidence>
<dbReference type="Pfam" id="PF00675">
    <property type="entry name" value="Peptidase_M16"/>
    <property type="match status" value="1"/>
</dbReference>
<dbReference type="OrthoDB" id="10251424at2759"/>
<keyword evidence="7" id="KW-0482">Metalloprotease</keyword>
<dbReference type="Proteomes" id="UP000054560">
    <property type="component" value="Unassembled WGS sequence"/>
</dbReference>